<protein>
    <submittedName>
        <fullName evidence="1">Uncharacterized protein</fullName>
    </submittedName>
</protein>
<dbReference type="AlphaFoldDB" id="A0A382NJ10"/>
<feature type="non-terminal residue" evidence="1">
    <location>
        <position position="37"/>
    </location>
</feature>
<name>A0A382NJ10_9ZZZZ</name>
<gene>
    <name evidence="1" type="ORF">METZ01_LOCUS313940</name>
</gene>
<evidence type="ECO:0000313" key="1">
    <source>
        <dbReference type="EMBL" id="SVC61086.1"/>
    </source>
</evidence>
<reference evidence="1" key="1">
    <citation type="submission" date="2018-05" db="EMBL/GenBank/DDBJ databases">
        <authorList>
            <person name="Lanie J.A."/>
            <person name="Ng W.-L."/>
            <person name="Kazmierczak K.M."/>
            <person name="Andrzejewski T.M."/>
            <person name="Davidsen T.M."/>
            <person name="Wayne K.J."/>
            <person name="Tettelin H."/>
            <person name="Glass J.I."/>
            <person name="Rusch D."/>
            <person name="Podicherti R."/>
            <person name="Tsui H.-C.T."/>
            <person name="Winkler M.E."/>
        </authorList>
    </citation>
    <scope>NUCLEOTIDE SEQUENCE</scope>
</reference>
<proteinExistence type="predicted"/>
<accession>A0A382NJ10</accession>
<organism evidence="1">
    <name type="scientific">marine metagenome</name>
    <dbReference type="NCBI Taxonomy" id="408172"/>
    <lineage>
        <taxon>unclassified sequences</taxon>
        <taxon>metagenomes</taxon>
        <taxon>ecological metagenomes</taxon>
    </lineage>
</organism>
<feature type="non-terminal residue" evidence="1">
    <location>
        <position position="1"/>
    </location>
</feature>
<sequence>VSRKHTVVGLILIFLANVNQTEEALAEMQGLFAKLHL</sequence>
<dbReference type="EMBL" id="UINC01100773">
    <property type="protein sequence ID" value="SVC61086.1"/>
    <property type="molecule type" value="Genomic_DNA"/>
</dbReference>